<dbReference type="PANTHER" id="PTHR34610:SF3">
    <property type="entry name" value="SSL7007 PROTEIN"/>
    <property type="match status" value="1"/>
</dbReference>
<dbReference type="InterPro" id="IPR002716">
    <property type="entry name" value="PIN_dom"/>
</dbReference>
<feature type="compositionally biased region" description="Pro residues" evidence="1">
    <location>
        <begin position="175"/>
        <end position="187"/>
    </location>
</feature>
<dbReference type="OrthoDB" id="9802272at2"/>
<accession>A0A103E7G0</accession>
<dbReference type="AlphaFoldDB" id="A0A103E7G0"/>
<protein>
    <submittedName>
        <fullName evidence="3">PIN domain-containing protein</fullName>
    </submittedName>
</protein>
<dbReference type="EMBL" id="LOWA01000011">
    <property type="protein sequence ID" value="KVE29792.1"/>
    <property type="molecule type" value="Genomic_DNA"/>
</dbReference>
<keyword evidence="4" id="KW-1185">Reference proteome</keyword>
<dbReference type="Pfam" id="PF13470">
    <property type="entry name" value="PIN_3"/>
    <property type="match status" value="2"/>
</dbReference>
<dbReference type="InterPro" id="IPR029060">
    <property type="entry name" value="PIN-like_dom_sf"/>
</dbReference>
<evidence type="ECO:0000256" key="1">
    <source>
        <dbReference type="SAM" id="MobiDB-lite"/>
    </source>
</evidence>
<name>A0A103E7G0_9BURK</name>
<evidence type="ECO:0000313" key="3">
    <source>
        <dbReference type="EMBL" id="KVE29792.1"/>
    </source>
</evidence>
<reference evidence="3 4" key="1">
    <citation type="submission" date="2015-11" db="EMBL/GenBank/DDBJ databases">
        <title>Expanding the genomic diversity of Burkholderia species for the development of highly accurate diagnostics.</title>
        <authorList>
            <person name="Sahl J."/>
            <person name="Keim P."/>
            <person name="Wagner D."/>
        </authorList>
    </citation>
    <scope>NUCLEOTIDE SEQUENCE [LARGE SCALE GENOMIC DNA]</scope>
    <source>
        <strain evidence="3 4">TSV85</strain>
    </source>
</reference>
<feature type="region of interest" description="Disordered" evidence="1">
    <location>
        <begin position="121"/>
        <end position="192"/>
    </location>
</feature>
<dbReference type="Proteomes" id="UP000062788">
    <property type="component" value="Unassembled WGS sequence"/>
</dbReference>
<feature type="compositionally biased region" description="Low complexity" evidence="1">
    <location>
        <begin position="150"/>
        <end position="167"/>
    </location>
</feature>
<sequence>MPSPDALCDGLRVVLDSNVWIDILVFDDPATRPIRAALETGAVTALIDARCLGELERVLDYPQFKARAVDKAAALATVARLTQHVAGPRANGGSCVAATADTGASVPNPDASAAQAIVADTQQQQPGAARTPGAPSGSALPSRTDAHVTPAACASPASGAGVPAANPLLARTDALPPPPGDAPPRPLPKCKDRDDQKFLELAYAARADWLVSKDRALLKLARRTERDFGFRIAPPESFAARALPAGAPEPA</sequence>
<dbReference type="SUPFAM" id="SSF88723">
    <property type="entry name" value="PIN domain-like"/>
    <property type="match status" value="1"/>
</dbReference>
<comment type="caution">
    <text evidence="3">The sequence shown here is derived from an EMBL/GenBank/DDBJ whole genome shotgun (WGS) entry which is preliminary data.</text>
</comment>
<evidence type="ECO:0000313" key="4">
    <source>
        <dbReference type="Proteomes" id="UP000062788"/>
    </source>
</evidence>
<dbReference type="PANTHER" id="PTHR34610">
    <property type="entry name" value="SSL7007 PROTEIN"/>
    <property type="match status" value="1"/>
</dbReference>
<feature type="domain" description="PIN" evidence="2">
    <location>
        <begin position="179"/>
        <end position="216"/>
    </location>
</feature>
<feature type="domain" description="PIN" evidence="2">
    <location>
        <begin position="12"/>
        <end position="83"/>
    </location>
</feature>
<dbReference type="InterPro" id="IPR002850">
    <property type="entry name" value="PIN_toxin-like"/>
</dbReference>
<organism evidence="3 4">
    <name type="scientific">Burkholderia singularis</name>
    <dbReference type="NCBI Taxonomy" id="1503053"/>
    <lineage>
        <taxon>Bacteria</taxon>
        <taxon>Pseudomonadati</taxon>
        <taxon>Pseudomonadota</taxon>
        <taxon>Betaproteobacteria</taxon>
        <taxon>Burkholderiales</taxon>
        <taxon>Burkholderiaceae</taxon>
        <taxon>Burkholderia</taxon>
        <taxon>pseudomallei group</taxon>
    </lineage>
</organism>
<gene>
    <name evidence="3" type="ORF">WS67_00775</name>
</gene>
<evidence type="ECO:0000259" key="2">
    <source>
        <dbReference type="Pfam" id="PF13470"/>
    </source>
</evidence>
<proteinExistence type="predicted"/>